<dbReference type="PANTHER" id="PTHR43845">
    <property type="entry name" value="BLR5969 PROTEIN"/>
    <property type="match status" value="1"/>
</dbReference>
<accession>A0A0G0K6J9</accession>
<evidence type="ECO:0008006" key="4">
    <source>
        <dbReference type="Google" id="ProtNLM"/>
    </source>
</evidence>
<proteinExistence type="predicted"/>
<keyword evidence="1" id="KW-0472">Membrane</keyword>
<keyword evidence="1" id="KW-0812">Transmembrane</keyword>
<evidence type="ECO:0000256" key="1">
    <source>
        <dbReference type="SAM" id="Phobius"/>
    </source>
</evidence>
<dbReference type="AlphaFoldDB" id="A0A0G0K6J9"/>
<protein>
    <recommendedName>
        <fullName evidence="4">Phenylacetate-CoA ligase</fullName>
    </recommendedName>
</protein>
<feature type="transmembrane region" description="Helical" evidence="1">
    <location>
        <begin position="78"/>
        <end position="98"/>
    </location>
</feature>
<dbReference type="EMBL" id="LBTI01000059">
    <property type="protein sequence ID" value="KKQ36256.1"/>
    <property type="molecule type" value="Genomic_DNA"/>
</dbReference>
<dbReference type="STRING" id="1618545.US53_C0059G0001"/>
<reference evidence="2 3" key="1">
    <citation type="journal article" date="2015" name="Nature">
        <title>rRNA introns, odd ribosomes, and small enigmatic genomes across a large radiation of phyla.</title>
        <authorList>
            <person name="Brown C.T."/>
            <person name="Hug L.A."/>
            <person name="Thomas B.C."/>
            <person name="Sharon I."/>
            <person name="Castelle C.J."/>
            <person name="Singh A."/>
            <person name="Wilkins M.J."/>
            <person name="Williams K.H."/>
            <person name="Banfield J.F."/>
        </authorList>
    </citation>
    <scope>NUCLEOTIDE SEQUENCE [LARGE SCALE GENOMIC DNA]</scope>
</reference>
<organism evidence="2 3">
    <name type="scientific">Candidatus Woesebacteria bacterium GW2011_GWA1_37_7</name>
    <dbReference type="NCBI Taxonomy" id="1618545"/>
    <lineage>
        <taxon>Bacteria</taxon>
        <taxon>Candidatus Woeseibacteriota</taxon>
    </lineage>
</organism>
<keyword evidence="1" id="KW-1133">Transmembrane helix</keyword>
<dbReference type="Gene3D" id="3.40.50.12780">
    <property type="entry name" value="N-terminal domain of ligase-like"/>
    <property type="match status" value="1"/>
</dbReference>
<feature type="non-terminal residue" evidence="2">
    <location>
        <position position="1"/>
    </location>
</feature>
<dbReference type="Proteomes" id="UP000034591">
    <property type="component" value="Unassembled WGS sequence"/>
</dbReference>
<gene>
    <name evidence="2" type="ORF">US53_C0059G0001</name>
</gene>
<sequence>KDFKTIPTIDKNNYLRAYPLDKLCWDGQLKNNRWTISATSGSTGEPFYFPRTADQDRQYALLAELYFRTNFQIYKKSTLYIVGFMMGAWIGGLFTYSATRLLAEKGKYNMSVITPGVDKQGIIRAIEKLGPYFDQVIIGSYAPFLKDVLDDGVRLGIDWKKYNLSFIFSAEGFNEEVRDYILNIAGNKNTYTSTLNHYGTVELGTMSYETPISILTRRSALRKKNIYKDLFGDTYKLPTFTQYIPELFYFEEIKKTVICSAFSGLPLVRYDLKDTGGVYGYEEVKQIFKKNDINLLKSCQEAGISDTVWNLPFVYVFERNDFMVKFYLCDIYPETIKKALQQKELEKSVTGKFTMIIKFDKNKNQYLEINTELKARVKENIKLKNKVLLLITDQLLKENEGYRAVTKLIGKRAAPLVIFWPYEDPLYFKPGTKQKWVKK</sequence>
<evidence type="ECO:0000313" key="3">
    <source>
        <dbReference type="Proteomes" id="UP000034591"/>
    </source>
</evidence>
<dbReference type="InterPro" id="IPR042099">
    <property type="entry name" value="ANL_N_sf"/>
</dbReference>
<comment type="caution">
    <text evidence="2">The sequence shown here is derived from an EMBL/GenBank/DDBJ whole genome shotgun (WGS) entry which is preliminary data.</text>
</comment>
<evidence type="ECO:0000313" key="2">
    <source>
        <dbReference type="EMBL" id="KKQ36256.1"/>
    </source>
</evidence>
<name>A0A0G0K6J9_9BACT</name>
<dbReference type="PANTHER" id="PTHR43845:SF1">
    <property type="entry name" value="BLR5969 PROTEIN"/>
    <property type="match status" value="1"/>
</dbReference>